<keyword evidence="2" id="KW-1185">Reference proteome</keyword>
<dbReference type="Proteomes" id="UP001149719">
    <property type="component" value="Unassembled WGS sequence"/>
</dbReference>
<dbReference type="EMBL" id="JAPUBN010000019">
    <property type="protein sequence ID" value="MCZ2722833.1"/>
    <property type="molecule type" value="Genomic_DNA"/>
</dbReference>
<comment type="caution">
    <text evidence="1">The sequence shown here is derived from an EMBL/GenBank/DDBJ whole genome shotgun (WGS) entry which is preliminary data.</text>
</comment>
<proteinExistence type="predicted"/>
<protein>
    <submittedName>
        <fullName evidence="1">Uncharacterized protein</fullName>
    </submittedName>
</protein>
<evidence type="ECO:0000313" key="2">
    <source>
        <dbReference type="Proteomes" id="UP001149719"/>
    </source>
</evidence>
<organism evidence="1 2">
    <name type="scientific">Marinomonas phaeophyticola</name>
    <dbReference type="NCBI Taxonomy" id="3004091"/>
    <lineage>
        <taxon>Bacteria</taxon>
        <taxon>Pseudomonadati</taxon>
        <taxon>Pseudomonadota</taxon>
        <taxon>Gammaproteobacteria</taxon>
        <taxon>Oceanospirillales</taxon>
        <taxon>Oceanospirillaceae</taxon>
        <taxon>Marinomonas</taxon>
    </lineage>
</organism>
<dbReference type="RefSeq" id="WP_269126792.1">
    <property type="nucleotide sequence ID" value="NZ_JAPUBN010000019.1"/>
</dbReference>
<gene>
    <name evidence="1" type="ORF">O1D97_14750</name>
</gene>
<evidence type="ECO:0000313" key="1">
    <source>
        <dbReference type="EMBL" id="MCZ2722833.1"/>
    </source>
</evidence>
<accession>A0ABT4JX20</accession>
<reference evidence="1" key="1">
    <citation type="submission" date="2022-12" db="EMBL/GenBank/DDBJ databases">
        <title>Marinomonas 15G1-11 sp. nov, isolated from marine algae.</title>
        <authorList>
            <person name="Butt M."/>
            <person name="Choi D.G."/>
            <person name="Kim J.M."/>
            <person name="Lee J.K."/>
            <person name="Baek J.H."/>
            <person name="Jeon C.O."/>
        </authorList>
    </citation>
    <scope>NUCLEOTIDE SEQUENCE</scope>
    <source>
        <strain evidence="1">15G1-11</strain>
    </source>
</reference>
<sequence length="53" mass="6277">MIEFILFAFVCVSITWIVKELSVSLHQEKTELKPIKIKEEEKTKSIKRKTNKL</sequence>
<name>A0ABT4JX20_9GAMM</name>